<name>A0ABN1JGV0_9FLAO</name>
<dbReference type="PROSITE" id="PS50932">
    <property type="entry name" value="HTH_LACI_2"/>
    <property type="match status" value="1"/>
</dbReference>
<dbReference type="InterPro" id="IPR028082">
    <property type="entry name" value="Peripla_BP_I"/>
</dbReference>
<dbReference type="PANTHER" id="PTHR30146">
    <property type="entry name" value="LACI-RELATED TRANSCRIPTIONAL REPRESSOR"/>
    <property type="match status" value="1"/>
</dbReference>
<evidence type="ECO:0000256" key="1">
    <source>
        <dbReference type="ARBA" id="ARBA00023015"/>
    </source>
</evidence>
<organism evidence="5 6">
    <name type="scientific">Gaetbulibacter jejuensis</name>
    <dbReference type="NCBI Taxonomy" id="584607"/>
    <lineage>
        <taxon>Bacteria</taxon>
        <taxon>Pseudomonadati</taxon>
        <taxon>Bacteroidota</taxon>
        <taxon>Flavobacteriia</taxon>
        <taxon>Flavobacteriales</taxon>
        <taxon>Flavobacteriaceae</taxon>
        <taxon>Gaetbulibacter</taxon>
    </lineage>
</organism>
<evidence type="ECO:0000313" key="5">
    <source>
        <dbReference type="EMBL" id="GAA0739553.1"/>
    </source>
</evidence>
<protein>
    <recommendedName>
        <fullName evidence="4">HTH lacI-type domain-containing protein</fullName>
    </recommendedName>
</protein>
<evidence type="ECO:0000256" key="2">
    <source>
        <dbReference type="ARBA" id="ARBA00023125"/>
    </source>
</evidence>
<keyword evidence="6" id="KW-1185">Reference proteome</keyword>
<proteinExistence type="predicted"/>
<gene>
    <name evidence="5" type="ORF">GCM10009431_08720</name>
</gene>
<evidence type="ECO:0000256" key="3">
    <source>
        <dbReference type="ARBA" id="ARBA00023163"/>
    </source>
</evidence>
<sequence length="173" mass="19417">MKSSATTIKEISSLSGYSVSTVSKALNNKEDISLKTRELIKNIAKQFNYVPNNYAVALRAKKANAVAVVLPEVTKKRYSQALCYLQKTAEDYGYKVLLYQTFNSKVKEGYYLNSLNDGSIDGVFLISDKSKERKGSEDEKVPIIQLPVSQLNTDNEIKELSSSSFDMFLNLNY</sequence>
<dbReference type="SUPFAM" id="SSF53822">
    <property type="entry name" value="Periplasmic binding protein-like I"/>
    <property type="match status" value="1"/>
</dbReference>
<keyword evidence="1" id="KW-0805">Transcription regulation</keyword>
<dbReference type="EMBL" id="BAAAGF010000001">
    <property type="protein sequence ID" value="GAA0739553.1"/>
    <property type="molecule type" value="Genomic_DNA"/>
</dbReference>
<comment type="caution">
    <text evidence="5">The sequence shown here is derived from an EMBL/GenBank/DDBJ whole genome shotgun (WGS) entry which is preliminary data.</text>
</comment>
<dbReference type="CDD" id="cd01392">
    <property type="entry name" value="HTH_LacI"/>
    <property type="match status" value="1"/>
</dbReference>
<evidence type="ECO:0000259" key="4">
    <source>
        <dbReference type="PROSITE" id="PS50932"/>
    </source>
</evidence>
<dbReference type="PANTHER" id="PTHR30146:SF109">
    <property type="entry name" value="HTH-TYPE TRANSCRIPTIONAL REGULATOR GALS"/>
    <property type="match status" value="1"/>
</dbReference>
<dbReference type="Pfam" id="PF00356">
    <property type="entry name" value="LacI"/>
    <property type="match status" value="1"/>
</dbReference>
<accession>A0ABN1JGV0</accession>
<dbReference type="RefSeq" id="WP_131505996.1">
    <property type="nucleotide sequence ID" value="NZ_BAAAGF010000001.1"/>
</dbReference>
<dbReference type="Gene3D" id="1.10.260.40">
    <property type="entry name" value="lambda repressor-like DNA-binding domains"/>
    <property type="match status" value="1"/>
</dbReference>
<evidence type="ECO:0000313" key="6">
    <source>
        <dbReference type="Proteomes" id="UP001500736"/>
    </source>
</evidence>
<reference evidence="5 6" key="1">
    <citation type="journal article" date="2019" name="Int. J. Syst. Evol. Microbiol.">
        <title>The Global Catalogue of Microorganisms (GCM) 10K type strain sequencing project: providing services to taxonomists for standard genome sequencing and annotation.</title>
        <authorList>
            <consortium name="The Broad Institute Genomics Platform"/>
            <consortium name="The Broad Institute Genome Sequencing Center for Infectious Disease"/>
            <person name="Wu L."/>
            <person name="Ma J."/>
        </authorList>
    </citation>
    <scope>NUCLEOTIDE SEQUENCE [LARGE SCALE GENOMIC DNA]</scope>
    <source>
        <strain evidence="5 6">JCM 15976</strain>
    </source>
</reference>
<dbReference type="SMART" id="SM00354">
    <property type="entry name" value="HTH_LACI"/>
    <property type="match status" value="1"/>
</dbReference>
<dbReference type="SUPFAM" id="SSF47413">
    <property type="entry name" value="lambda repressor-like DNA-binding domains"/>
    <property type="match status" value="1"/>
</dbReference>
<dbReference type="Gene3D" id="3.40.50.2300">
    <property type="match status" value="1"/>
</dbReference>
<keyword evidence="2" id="KW-0238">DNA-binding</keyword>
<dbReference type="InterPro" id="IPR000843">
    <property type="entry name" value="HTH_LacI"/>
</dbReference>
<feature type="domain" description="HTH lacI-type" evidence="4">
    <location>
        <begin position="6"/>
        <end position="60"/>
    </location>
</feature>
<keyword evidence="3" id="KW-0804">Transcription</keyword>
<dbReference type="Proteomes" id="UP001500736">
    <property type="component" value="Unassembled WGS sequence"/>
</dbReference>
<dbReference type="InterPro" id="IPR010982">
    <property type="entry name" value="Lambda_DNA-bd_dom_sf"/>
</dbReference>